<evidence type="ECO:0000256" key="1">
    <source>
        <dbReference type="ARBA" id="ARBA00022723"/>
    </source>
</evidence>
<evidence type="ECO:0000256" key="2">
    <source>
        <dbReference type="ARBA" id="ARBA00022741"/>
    </source>
</evidence>
<dbReference type="GO" id="GO:0031683">
    <property type="term" value="F:G-protein beta/gamma-subunit complex binding"/>
    <property type="evidence" value="ECO:0007669"/>
    <property type="project" value="InterPro"/>
</dbReference>
<dbReference type="GO" id="GO:0005834">
    <property type="term" value="C:heterotrimeric G-protein complex"/>
    <property type="evidence" value="ECO:0007669"/>
    <property type="project" value="TreeGrafter"/>
</dbReference>
<dbReference type="InterPro" id="IPR001019">
    <property type="entry name" value="Gprotein_alpha_su"/>
</dbReference>
<evidence type="ECO:0000313" key="7">
    <source>
        <dbReference type="Proteomes" id="UP000518752"/>
    </source>
</evidence>
<sequence>MPGTLDEELLTELAYLPHLETKEEQYRVVSVPKVRPSMLVITDVRVLSAPAGGTCKTISPFFTLYVLRVTWWNVEGVCARFQPVIRLVWEDRWMTPRARGQSQDPQSSVGPWPGIFLFPLPLSPFILESCLSSTTSGPGCTAHIPDPYSTNTIRSKLMSCSRGFPTSFRSSRITRVVEVLDRTLRQEYRLDNKDAVQDRGIPELDLTRLCAYHPSPVQCFPTESPPSEVLPYPSIPILISRSRAIHSPLILRNKLDLHSSAHPTTYPAEERVYPLPLYPLVRRYPPSLRCLASLVCSTGLDGPSFCSFQATNMTCLGAPPSMIPLQPSEISVCQRLLTPRSSSPLPPLLLPSFSSLSLFSSFLPPTSCPSSCFISTPCASSVRPSLLPRVQVGRIGAGIRRSFVGVGLPLHSHRQLLIPHPSSSLTFTNSGSVHLPILPLSISEWLPTTDAILPQDVVHAIRCLWALEPNVKKYIQAARDFQLYKFFNYVVAALNLYGLTTAVTEFLWKTPDESRTCKVFYTDLRHTAARSKWIRVFQNLITLMITVDLSKYDELGSNGMQEAVRRFDAICNSQWFSKTPIILLMTETDVLARKLAYSPLSTAKPPGIPIYARLITHLRLFSGLFRSPEWPAFLLVSTTTPPPVTTIRLREEIIMPMPGTLDEESNRVDPPTSFGNAGKAVSSGLGA</sequence>
<dbReference type="AlphaFoldDB" id="A0A8H5HQ68"/>
<protein>
    <submittedName>
        <fullName evidence="6">Uncharacterized protein</fullName>
    </submittedName>
</protein>
<evidence type="ECO:0000256" key="3">
    <source>
        <dbReference type="ARBA" id="ARBA00023134"/>
    </source>
</evidence>
<evidence type="ECO:0000313" key="6">
    <source>
        <dbReference type="EMBL" id="KAF5387430.1"/>
    </source>
</evidence>
<dbReference type="Proteomes" id="UP000518752">
    <property type="component" value="Unassembled WGS sequence"/>
</dbReference>
<keyword evidence="4" id="KW-0807">Transducer</keyword>
<dbReference type="GO" id="GO:0007188">
    <property type="term" value="P:adenylate cyclase-modulating G protein-coupled receptor signaling pathway"/>
    <property type="evidence" value="ECO:0007669"/>
    <property type="project" value="TreeGrafter"/>
</dbReference>
<name>A0A8H5HQ68_9AGAR</name>
<proteinExistence type="predicted"/>
<accession>A0A8H5HQ68</accession>
<reference evidence="6 7" key="1">
    <citation type="journal article" date="2020" name="ISME J.">
        <title>Uncovering the hidden diversity of litter-decomposition mechanisms in mushroom-forming fungi.</title>
        <authorList>
            <person name="Floudas D."/>
            <person name="Bentzer J."/>
            <person name="Ahren D."/>
            <person name="Johansson T."/>
            <person name="Persson P."/>
            <person name="Tunlid A."/>
        </authorList>
    </citation>
    <scope>NUCLEOTIDE SEQUENCE [LARGE SCALE GENOMIC DNA]</scope>
    <source>
        <strain evidence="6 7">CBS 406.79</strain>
    </source>
</reference>
<evidence type="ECO:0000256" key="5">
    <source>
        <dbReference type="SAM" id="MobiDB-lite"/>
    </source>
</evidence>
<dbReference type="GO" id="GO:0046872">
    <property type="term" value="F:metal ion binding"/>
    <property type="evidence" value="ECO:0007669"/>
    <property type="project" value="UniProtKB-KW"/>
</dbReference>
<keyword evidence="2" id="KW-0547">Nucleotide-binding</keyword>
<dbReference type="OrthoDB" id="5817230at2759"/>
<organism evidence="6 7">
    <name type="scientific">Collybiopsis confluens</name>
    <dbReference type="NCBI Taxonomy" id="2823264"/>
    <lineage>
        <taxon>Eukaryota</taxon>
        <taxon>Fungi</taxon>
        <taxon>Dikarya</taxon>
        <taxon>Basidiomycota</taxon>
        <taxon>Agaricomycotina</taxon>
        <taxon>Agaricomycetes</taxon>
        <taxon>Agaricomycetidae</taxon>
        <taxon>Agaricales</taxon>
        <taxon>Marasmiineae</taxon>
        <taxon>Omphalotaceae</taxon>
        <taxon>Collybiopsis</taxon>
    </lineage>
</organism>
<gene>
    <name evidence="6" type="ORF">D9757_007815</name>
</gene>
<dbReference type="GO" id="GO:0001664">
    <property type="term" value="F:G protein-coupled receptor binding"/>
    <property type="evidence" value="ECO:0007669"/>
    <property type="project" value="TreeGrafter"/>
</dbReference>
<dbReference type="SUPFAM" id="SSF52540">
    <property type="entry name" value="P-loop containing nucleoside triphosphate hydrolases"/>
    <property type="match status" value="1"/>
</dbReference>
<keyword evidence="1" id="KW-0479">Metal-binding</keyword>
<keyword evidence="7" id="KW-1185">Reference proteome</keyword>
<comment type="caution">
    <text evidence="6">The sequence shown here is derived from an EMBL/GenBank/DDBJ whole genome shotgun (WGS) entry which is preliminary data.</text>
</comment>
<dbReference type="GO" id="GO:0005525">
    <property type="term" value="F:GTP binding"/>
    <property type="evidence" value="ECO:0007669"/>
    <property type="project" value="UniProtKB-KW"/>
</dbReference>
<dbReference type="SMART" id="SM00275">
    <property type="entry name" value="G_alpha"/>
    <property type="match status" value="1"/>
</dbReference>
<keyword evidence="3" id="KW-0342">GTP-binding</keyword>
<dbReference type="PANTHER" id="PTHR10218">
    <property type="entry name" value="GTP-BINDING PROTEIN ALPHA SUBUNIT"/>
    <property type="match status" value="1"/>
</dbReference>
<feature type="region of interest" description="Disordered" evidence="5">
    <location>
        <begin position="660"/>
        <end position="687"/>
    </location>
</feature>
<dbReference type="PANTHER" id="PTHR10218:SF302">
    <property type="entry name" value="GUANINE NUCLEOTIDE-BINDING PROTEIN ALPHA-5 SUBUNIT"/>
    <property type="match status" value="1"/>
</dbReference>
<dbReference type="Pfam" id="PF00503">
    <property type="entry name" value="G-alpha"/>
    <property type="match status" value="1"/>
</dbReference>
<dbReference type="GO" id="GO:0005737">
    <property type="term" value="C:cytoplasm"/>
    <property type="evidence" value="ECO:0007669"/>
    <property type="project" value="TreeGrafter"/>
</dbReference>
<evidence type="ECO:0000256" key="4">
    <source>
        <dbReference type="ARBA" id="ARBA00023224"/>
    </source>
</evidence>
<dbReference type="InterPro" id="IPR027417">
    <property type="entry name" value="P-loop_NTPase"/>
</dbReference>
<dbReference type="EMBL" id="JAACJN010000032">
    <property type="protein sequence ID" value="KAF5387430.1"/>
    <property type="molecule type" value="Genomic_DNA"/>
</dbReference>
<dbReference type="GO" id="GO:0003924">
    <property type="term" value="F:GTPase activity"/>
    <property type="evidence" value="ECO:0007669"/>
    <property type="project" value="InterPro"/>
</dbReference>
<dbReference type="Gene3D" id="3.40.50.300">
    <property type="entry name" value="P-loop containing nucleotide triphosphate hydrolases"/>
    <property type="match status" value="1"/>
</dbReference>